<accession>A0ABV7MBU7</accession>
<dbReference type="Proteomes" id="UP001595607">
    <property type="component" value="Unassembled WGS sequence"/>
</dbReference>
<protein>
    <submittedName>
        <fullName evidence="2">Uncharacterized protein</fullName>
    </submittedName>
</protein>
<evidence type="ECO:0000256" key="1">
    <source>
        <dbReference type="SAM" id="SignalP"/>
    </source>
</evidence>
<keyword evidence="3" id="KW-1185">Reference proteome</keyword>
<evidence type="ECO:0000313" key="2">
    <source>
        <dbReference type="EMBL" id="MFC3302920.1"/>
    </source>
</evidence>
<name>A0ABV7MBU7_9PROT</name>
<feature type="signal peptide" evidence="1">
    <location>
        <begin position="1"/>
        <end position="22"/>
    </location>
</feature>
<reference evidence="3" key="1">
    <citation type="journal article" date="2019" name="Int. J. Syst. Evol. Microbiol.">
        <title>The Global Catalogue of Microorganisms (GCM) 10K type strain sequencing project: providing services to taxonomists for standard genome sequencing and annotation.</title>
        <authorList>
            <consortium name="The Broad Institute Genomics Platform"/>
            <consortium name="The Broad Institute Genome Sequencing Center for Infectious Disease"/>
            <person name="Wu L."/>
            <person name="Ma J."/>
        </authorList>
    </citation>
    <scope>NUCLEOTIDE SEQUENCE [LARGE SCALE GENOMIC DNA]</scope>
    <source>
        <strain evidence="3">KCTC 22245</strain>
    </source>
</reference>
<comment type="caution">
    <text evidence="2">The sequence shown here is derived from an EMBL/GenBank/DDBJ whole genome shotgun (WGS) entry which is preliminary data.</text>
</comment>
<sequence>MTTLIKAAAVAFLVATTAGAGAGERHYVSMSAAWASLTPDQRQMIDLVAADIWETERDNRAISYDALGERRKGALREQAMDRLGFEPRRRVRGVEA</sequence>
<evidence type="ECO:0000313" key="3">
    <source>
        <dbReference type="Proteomes" id="UP001595607"/>
    </source>
</evidence>
<dbReference type="RefSeq" id="WP_189574964.1">
    <property type="nucleotide sequence ID" value="NZ_BMXU01000002.1"/>
</dbReference>
<keyword evidence="1" id="KW-0732">Signal</keyword>
<gene>
    <name evidence="2" type="ORF">ACFONP_09270</name>
</gene>
<feature type="chain" id="PRO_5046477085" evidence="1">
    <location>
        <begin position="23"/>
        <end position="96"/>
    </location>
</feature>
<organism evidence="2 3">
    <name type="scientific">Parvularcula lutaonensis</name>
    <dbReference type="NCBI Taxonomy" id="491923"/>
    <lineage>
        <taxon>Bacteria</taxon>
        <taxon>Pseudomonadati</taxon>
        <taxon>Pseudomonadota</taxon>
        <taxon>Alphaproteobacteria</taxon>
        <taxon>Parvularculales</taxon>
        <taxon>Parvularculaceae</taxon>
        <taxon>Parvularcula</taxon>
    </lineage>
</organism>
<dbReference type="EMBL" id="JBHRVA010000003">
    <property type="protein sequence ID" value="MFC3302920.1"/>
    <property type="molecule type" value="Genomic_DNA"/>
</dbReference>
<proteinExistence type="predicted"/>